<keyword evidence="3" id="KW-1185">Reference proteome</keyword>
<dbReference type="CDD" id="cd01650">
    <property type="entry name" value="RT_nLTR_like"/>
    <property type="match status" value="1"/>
</dbReference>
<dbReference type="Pfam" id="PF24758">
    <property type="entry name" value="LRR_At5g56370"/>
    <property type="match status" value="1"/>
</dbReference>
<dbReference type="EMBL" id="CP144753">
    <property type="protein sequence ID" value="WVZ95115.1"/>
    <property type="molecule type" value="Genomic_DNA"/>
</dbReference>
<dbReference type="PANTHER" id="PTHR33116:SF78">
    <property type="entry name" value="OS12G0587133 PROTEIN"/>
    <property type="match status" value="1"/>
</dbReference>
<evidence type="ECO:0000313" key="2">
    <source>
        <dbReference type="EMBL" id="WVZ95115.1"/>
    </source>
</evidence>
<dbReference type="AlphaFoldDB" id="A0AAQ3UMW5"/>
<dbReference type="Pfam" id="PF00078">
    <property type="entry name" value="RVT_1"/>
    <property type="match status" value="1"/>
</dbReference>
<dbReference type="InterPro" id="IPR026960">
    <property type="entry name" value="RVT-Znf"/>
</dbReference>
<accession>A0AAQ3UMW5</accession>
<dbReference type="Proteomes" id="UP001341281">
    <property type="component" value="Chromosome 09"/>
</dbReference>
<proteinExistence type="predicted"/>
<dbReference type="InterPro" id="IPR000477">
    <property type="entry name" value="RT_dom"/>
</dbReference>
<dbReference type="Pfam" id="PF08387">
    <property type="entry name" value="FBD"/>
    <property type="match status" value="1"/>
</dbReference>
<name>A0AAQ3UMW5_PASNO</name>
<feature type="domain" description="Reverse transcriptase" evidence="1">
    <location>
        <begin position="77"/>
        <end position="353"/>
    </location>
</feature>
<dbReference type="SMART" id="SM00579">
    <property type="entry name" value="FBD"/>
    <property type="match status" value="1"/>
</dbReference>
<dbReference type="SUPFAM" id="SSF56672">
    <property type="entry name" value="DNA/RNA polymerases"/>
    <property type="match status" value="1"/>
</dbReference>
<dbReference type="Pfam" id="PF13966">
    <property type="entry name" value="zf-RVT"/>
    <property type="match status" value="1"/>
</dbReference>
<dbReference type="InterPro" id="IPR055411">
    <property type="entry name" value="LRR_FXL15/At3g58940/PEG3-like"/>
</dbReference>
<evidence type="ECO:0000313" key="3">
    <source>
        <dbReference type="Proteomes" id="UP001341281"/>
    </source>
</evidence>
<gene>
    <name evidence="2" type="ORF">U9M48_040917</name>
</gene>
<dbReference type="PROSITE" id="PS50878">
    <property type="entry name" value="RT_POL"/>
    <property type="match status" value="1"/>
</dbReference>
<evidence type="ECO:0000259" key="1">
    <source>
        <dbReference type="PROSITE" id="PS50878"/>
    </source>
</evidence>
<protein>
    <recommendedName>
        <fullName evidence="1">Reverse transcriptase domain-containing protein</fullName>
    </recommendedName>
</protein>
<dbReference type="InterPro" id="IPR043502">
    <property type="entry name" value="DNA/RNA_pol_sf"/>
</dbReference>
<organism evidence="2 3">
    <name type="scientific">Paspalum notatum var. saurae</name>
    <dbReference type="NCBI Taxonomy" id="547442"/>
    <lineage>
        <taxon>Eukaryota</taxon>
        <taxon>Viridiplantae</taxon>
        <taxon>Streptophyta</taxon>
        <taxon>Embryophyta</taxon>
        <taxon>Tracheophyta</taxon>
        <taxon>Spermatophyta</taxon>
        <taxon>Magnoliopsida</taxon>
        <taxon>Liliopsida</taxon>
        <taxon>Poales</taxon>
        <taxon>Poaceae</taxon>
        <taxon>PACMAD clade</taxon>
        <taxon>Panicoideae</taxon>
        <taxon>Andropogonodae</taxon>
        <taxon>Paspaleae</taxon>
        <taxon>Paspalinae</taxon>
        <taxon>Paspalum</taxon>
    </lineage>
</organism>
<sequence>MLGVPGPRGFDLNWSALNFQRFELNHLGNPFTEKELLEAIKQSPTDKAPGPDGFTGAFYGACWSIIKGDLVAVMNSLHSQRFLNFDLLNRANIVLVPKQDGAENLASYTPISLIHSVAKLFAKLLSLRLAPSMRDIISKSQTAFIKGRSIHDNFLFVRNLARRYHRNRTPMLLIKLDISKAFDSVRWDYLLALMDQLGFSTRWRNWVAFTLATSTSQVLLNGIPGQPIAHGKGLRQGDPFSPLLFVLAIDPLQRLLHLATEAGILSRVTKAKLRLRTSLYVDDAIIFIKPKKEELESLAALLHLFGEATGLRTNIQKSSVVPIKCEGLNLDEILAGFPASRTNFPIRYLGIPLTVARLKKGSKKVDFQYMIDKARNKLTSWQGRNLTMAGRIVLVKSVLSSQPVHTLSILNVPKEVLEEFDKVRRCFLWAGNENLTGGKCKVNWPTVSRPQDLGGLGILDIHRFARALRLRWLWRQWEDPNAPWAGLGTPCNDTDRLLFAAATRIVIGDGAKTSFWHCAWANGRRPKDIAHDIFIASRGRRCSVREALFDLTWVRHIDLQAIHTADHLKQFVDLWYLTQSVALVHDTEDRIIWRFNAFGTYSTASAYRVQFAGHTGLNLKSLIWKPWGPSKCKTFAWLIIRNRVWTSDRLAARGWPHNPTCQLCRQHPETAHHLIVECRYSRRIWEAIASWLSIAPLDPASWPNSKSVKQWWLMVDSSAVPKKGTCSLLLLIVWQIWLERNTRTFQRRERSVPDLLAAIKEEARMWSLSLVLQRNFGYSRLRITSSTIQSLSIADTRVYTTEVFEEIVIENAPLLERIIPDGFFRIRIIQAPKLKTLGYLYCRDYNGIPMIRPETTVFKKMEPVSINNVIRTVKILALAIPLKLDVVLNFLQCFPRVEKLYLVVLDGWTTQKNGLSYSSLECLDAHLKTLQLTYYHGYRSEVDLIRFFLLNARILETMKLVVKYHDKFDDKWFTSRLYRKLRLHVRASQIAKVVNFEVIDHNPFDSRCSVPANHIHNLALDDPFDRSSHATCQSD</sequence>
<dbReference type="PANTHER" id="PTHR33116">
    <property type="entry name" value="REVERSE TRANSCRIPTASE ZINC-BINDING DOMAIN-CONTAINING PROTEIN-RELATED-RELATED"/>
    <property type="match status" value="1"/>
</dbReference>
<dbReference type="InterPro" id="IPR006566">
    <property type="entry name" value="FBD"/>
</dbReference>
<reference evidence="2 3" key="1">
    <citation type="submission" date="2024-02" db="EMBL/GenBank/DDBJ databases">
        <title>High-quality chromosome-scale genome assembly of Pensacola bahiagrass (Paspalum notatum Flugge var. saurae).</title>
        <authorList>
            <person name="Vega J.M."/>
            <person name="Podio M."/>
            <person name="Orjuela J."/>
            <person name="Siena L.A."/>
            <person name="Pessino S.C."/>
            <person name="Combes M.C."/>
            <person name="Mariac C."/>
            <person name="Albertini E."/>
            <person name="Pupilli F."/>
            <person name="Ortiz J.P.A."/>
            <person name="Leblanc O."/>
        </authorList>
    </citation>
    <scope>NUCLEOTIDE SEQUENCE [LARGE SCALE GENOMIC DNA]</scope>
    <source>
        <strain evidence="2">R1</strain>
        <tissue evidence="2">Leaf</tissue>
    </source>
</reference>
<feature type="non-terminal residue" evidence="2">
    <location>
        <position position="1035"/>
    </location>
</feature>